<evidence type="ECO:0000313" key="5">
    <source>
        <dbReference type="EMBL" id="PTL59280.1"/>
    </source>
</evidence>
<evidence type="ECO:0000256" key="2">
    <source>
        <dbReference type="ARBA" id="ARBA00035104"/>
    </source>
</evidence>
<protein>
    <recommendedName>
        <fullName evidence="3 4">Small ribosomal subunit protein bS6</fullName>
    </recommendedName>
</protein>
<accession>A0A2T4UJ57</accession>
<evidence type="ECO:0000256" key="3">
    <source>
        <dbReference type="ARBA" id="ARBA00035294"/>
    </source>
</evidence>
<dbReference type="EMBL" id="PYYB01000001">
    <property type="protein sequence ID" value="PTL59280.1"/>
    <property type="molecule type" value="Genomic_DNA"/>
</dbReference>
<dbReference type="CDD" id="cd00473">
    <property type="entry name" value="bS6"/>
    <property type="match status" value="1"/>
</dbReference>
<dbReference type="GO" id="GO:1990904">
    <property type="term" value="C:ribonucleoprotein complex"/>
    <property type="evidence" value="ECO:0007669"/>
    <property type="project" value="UniProtKB-KW"/>
</dbReference>
<dbReference type="GO" id="GO:0003735">
    <property type="term" value="F:structural constituent of ribosome"/>
    <property type="evidence" value="ECO:0007669"/>
    <property type="project" value="InterPro"/>
</dbReference>
<organism evidence="5 6">
    <name type="scientific">Paraconexibacter algicola</name>
    <dbReference type="NCBI Taxonomy" id="2133960"/>
    <lineage>
        <taxon>Bacteria</taxon>
        <taxon>Bacillati</taxon>
        <taxon>Actinomycetota</taxon>
        <taxon>Thermoleophilia</taxon>
        <taxon>Solirubrobacterales</taxon>
        <taxon>Paraconexibacteraceae</taxon>
        <taxon>Paraconexibacter</taxon>
    </lineage>
</organism>
<comment type="function">
    <text evidence="2 4">Binds together with bS18 to 16S ribosomal RNA.</text>
</comment>
<evidence type="ECO:0000313" key="6">
    <source>
        <dbReference type="Proteomes" id="UP000240739"/>
    </source>
</evidence>
<dbReference type="Gene3D" id="3.30.70.60">
    <property type="match status" value="1"/>
</dbReference>
<dbReference type="GO" id="GO:0006412">
    <property type="term" value="P:translation"/>
    <property type="evidence" value="ECO:0007669"/>
    <property type="project" value="UniProtKB-UniRule"/>
</dbReference>
<dbReference type="OrthoDB" id="9812702at2"/>
<dbReference type="InterPro" id="IPR014717">
    <property type="entry name" value="Transl_elong_EF1B/ribsomal_bS6"/>
</dbReference>
<sequence>MAAPAPTYDLTLLLDSTADDDRRKKILADAQALIGQHGTVASTHDWGVRPTTYEVKKHAAAEYHLIQFSSPAPRPLLEELDRTLPITDGVLRYRIIKLKPGIGEVPNLKNATLEDAPASDDVEDER</sequence>
<dbReference type="InterPro" id="IPR035980">
    <property type="entry name" value="Ribosomal_bS6_sf"/>
</dbReference>
<dbReference type="Pfam" id="PF01250">
    <property type="entry name" value="Ribosomal_S6"/>
    <property type="match status" value="1"/>
</dbReference>
<reference evidence="5 6" key="1">
    <citation type="submission" date="2018-03" db="EMBL/GenBank/DDBJ databases">
        <title>Aquarubrobacter algicola gen. nov., sp. nov., a novel actinobacterium isolated from shallow eutrophic lake during the end of cyanobacterial harmful algal blooms.</title>
        <authorList>
            <person name="Chun S.J."/>
        </authorList>
    </citation>
    <scope>NUCLEOTIDE SEQUENCE [LARGE SCALE GENOMIC DNA]</scope>
    <source>
        <strain evidence="5 6">Seoho-28</strain>
    </source>
</reference>
<dbReference type="AlphaFoldDB" id="A0A2T4UJ57"/>
<evidence type="ECO:0000256" key="4">
    <source>
        <dbReference type="HAMAP-Rule" id="MF_00360"/>
    </source>
</evidence>
<keyword evidence="4" id="KW-0694">RNA-binding</keyword>
<keyword evidence="4" id="KW-0699">rRNA-binding</keyword>
<dbReference type="InterPro" id="IPR000529">
    <property type="entry name" value="Ribosomal_bS6"/>
</dbReference>
<evidence type="ECO:0000256" key="1">
    <source>
        <dbReference type="ARBA" id="ARBA00009512"/>
    </source>
</evidence>
<name>A0A2T4UJ57_9ACTN</name>
<keyword evidence="4" id="KW-0687">Ribonucleoprotein</keyword>
<dbReference type="NCBIfam" id="TIGR00166">
    <property type="entry name" value="S6"/>
    <property type="match status" value="1"/>
</dbReference>
<dbReference type="SUPFAM" id="SSF54995">
    <property type="entry name" value="Ribosomal protein S6"/>
    <property type="match status" value="1"/>
</dbReference>
<keyword evidence="6" id="KW-1185">Reference proteome</keyword>
<keyword evidence="4 5" id="KW-0689">Ribosomal protein</keyword>
<dbReference type="HAMAP" id="MF_00360">
    <property type="entry name" value="Ribosomal_bS6"/>
    <property type="match status" value="1"/>
</dbReference>
<dbReference type="RefSeq" id="WP_107567759.1">
    <property type="nucleotide sequence ID" value="NZ_PYYB01000001.1"/>
</dbReference>
<gene>
    <name evidence="4 5" type="primary">rpsF</name>
    <name evidence="5" type="ORF">C7Y72_06250</name>
</gene>
<comment type="caution">
    <text evidence="5">The sequence shown here is derived from an EMBL/GenBank/DDBJ whole genome shotgun (WGS) entry which is preliminary data.</text>
</comment>
<comment type="similarity">
    <text evidence="1 4">Belongs to the bacterial ribosomal protein bS6 family.</text>
</comment>
<dbReference type="Proteomes" id="UP000240739">
    <property type="component" value="Unassembled WGS sequence"/>
</dbReference>
<dbReference type="GO" id="GO:0005840">
    <property type="term" value="C:ribosome"/>
    <property type="evidence" value="ECO:0007669"/>
    <property type="project" value="UniProtKB-KW"/>
</dbReference>
<dbReference type="InterPro" id="IPR020814">
    <property type="entry name" value="Ribosomal_S6_plastid/chlpt"/>
</dbReference>
<dbReference type="GO" id="GO:0019843">
    <property type="term" value="F:rRNA binding"/>
    <property type="evidence" value="ECO:0007669"/>
    <property type="project" value="UniProtKB-UniRule"/>
</dbReference>
<proteinExistence type="inferred from homology"/>